<dbReference type="Pfam" id="PF08279">
    <property type="entry name" value="HTH_11"/>
    <property type="match status" value="1"/>
</dbReference>
<evidence type="ECO:0000313" key="3">
    <source>
        <dbReference type="EMBL" id="MDO1581907.1"/>
    </source>
</evidence>
<dbReference type="InterPro" id="IPR036388">
    <property type="entry name" value="WH-like_DNA-bd_sf"/>
</dbReference>
<protein>
    <submittedName>
        <fullName evidence="3">YafY family protein</fullName>
    </submittedName>
</protein>
<comment type="caution">
    <text evidence="3">The sequence shown here is derived from an EMBL/GenBank/DDBJ whole genome shotgun (WGS) entry which is preliminary data.</text>
</comment>
<dbReference type="EMBL" id="JAUKWQ010000002">
    <property type="protein sequence ID" value="MDO1581907.1"/>
    <property type="molecule type" value="Genomic_DNA"/>
</dbReference>
<dbReference type="InterPro" id="IPR026881">
    <property type="entry name" value="WYL_dom"/>
</dbReference>
<evidence type="ECO:0000313" key="4">
    <source>
        <dbReference type="Proteomes" id="UP001169006"/>
    </source>
</evidence>
<feature type="domain" description="WYL" evidence="2">
    <location>
        <begin position="141"/>
        <end position="203"/>
    </location>
</feature>
<reference evidence="3" key="2">
    <citation type="submission" date="2023-07" db="EMBL/GenBank/DDBJ databases">
        <authorList>
            <person name="Sun H."/>
        </authorList>
    </citation>
    <scope>NUCLEOTIDE SEQUENCE</scope>
    <source>
        <strain evidence="3">05753</strain>
    </source>
</reference>
<sequence length="232" mass="26329">MSRSARLLDLLQILRRYRHPVAGTVLAEELGISLRTLYRDIATLQAQGAEIEGEAGVGYVLTPSYMLPPLMFTHGEIEALILGFRFVSQRADPEIARDAVNALAKIEAVLPAELRSQSPTAAFLAGPSSDLPPQKVSIDFLRQAMRQEQAIQVDYRDLSDKLSRRIIWPCALTYFDETRLLVAWCTLRHNFRHFRTDRIEAAELVGQRYPRRRATLVRQWQQQQGLSSTAVK</sequence>
<dbReference type="InterPro" id="IPR036390">
    <property type="entry name" value="WH_DNA-bd_sf"/>
</dbReference>
<evidence type="ECO:0000259" key="2">
    <source>
        <dbReference type="Pfam" id="PF13280"/>
    </source>
</evidence>
<feature type="domain" description="Helix-turn-helix type 11" evidence="1">
    <location>
        <begin position="6"/>
        <end position="59"/>
    </location>
</feature>
<organism evidence="3 4">
    <name type="scientific">Rhizobium oryzicola</name>
    <dbReference type="NCBI Taxonomy" id="1232668"/>
    <lineage>
        <taxon>Bacteria</taxon>
        <taxon>Pseudomonadati</taxon>
        <taxon>Pseudomonadota</taxon>
        <taxon>Alphaproteobacteria</taxon>
        <taxon>Hyphomicrobiales</taxon>
        <taxon>Rhizobiaceae</taxon>
        <taxon>Rhizobium/Agrobacterium group</taxon>
        <taxon>Rhizobium</taxon>
    </lineage>
</organism>
<proteinExistence type="predicted"/>
<dbReference type="InterPro" id="IPR013196">
    <property type="entry name" value="HTH_11"/>
</dbReference>
<accession>A0ABT8SU18</accession>
<dbReference type="SUPFAM" id="SSF46785">
    <property type="entry name" value="Winged helix' DNA-binding domain"/>
    <property type="match status" value="1"/>
</dbReference>
<reference evidence="3" key="1">
    <citation type="journal article" date="2015" name="Int. J. Syst. Evol. Microbiol.">
        <title>Rhizobium oryzicola sp. nov., potential plant-growth-promoting endophytic bacteria isolated from rice roots.</title>
        <authorList>
            <person name="Zhang X.X."/>
            <person name="Gao J.S."/>
            <person name="Cao Y.H."/>
            <person name="Sheirdil R.A."/>
            <person name="Wang X.C."/>
            <person name="Zhang L."/>
        </authorList>
    </citation>
    <scope>NUCLEOTIDE SEQUENCE</scope>
    <source>
        <strain evidence="3">05753</strain>
    </source>
</reference>
<keyword evidence="4" id="KW-1185">Reference proteome</keyword>
<dbReference type="Pfam" id="PF13280">
    <property type="entry name" value="WYL"/>
    <property type="match status" value="1"/>
</dbReference>
<dbReference type="RefSeq" id="WP_302076067.1">
    <property type="nucleotide sequence ID" value="NZ_JAUKWQ010000002.1"/>
</dbReference>
<dbReference type="Gene3D" id="1.10.10.10">
    <property type="entry name" value="Winged helix-like DNA-binding domain superfamily/Winged helix DNA-binding domain"/>
    <property type="match status" value="1"/>
</dbReference>
<gene>
    <name evidence="3" type="ORF">Q2T52_07350</name>
</gene>
<dbReference type="PROSITE" id="PS52050">
    <property type="entry name" value="WYL"/>
    <property type="match status" value="1"/>
</dbReference>
<dbReference type="InterPro" id="IPR051534">
    <property type="entry name" value="CBASS_pafABC_assoc_protein"/>
</dbReference>
<dbReference type="PANTHER" id="PTHR34580:SF3">
    <property type="entry name" value="PROTEIN PAFB"/>
    <property type="match status" value="1"/>
</dbReference>
<dbReference type="Proteomes" id="UP001169006">
    <property type="component" value="Unassembled WGS sequence"/>
</dbReference>
<name>A0ABT8SU18_9HYPH</name>
<evidence type="ECO:0000259" key="1">
    <source>
        <dbReference type="Pfam" id="PF08279"/>
    </source>
</evidence>
<dbReference type="PANTHER" id="PTHR34580">
    <property type="match status" value="1"/>
</dbReference>